<proteinExistence type="predicted"/>
<gene>
    <name evidence="2" type="ORF">IAD41_09880</name>
</gene>
<accession>A0A9D1FYB7</accession>
<dbReference type="Proteomes" id="UP000824139">
    <property type="component" value="Unassembled WGS sequence"/>
</dbReference>
<dbReference type="PROSITE" id="PS51782">
    <property type="entry name" value="LYSM"/>
    <property type="match status" value="1"/>
</dbReference>
<feature type="domain" description="LysM" evidence="1">
    <location>
        <begin position="8"/>
        <end position="66"/>
    </location>
</feature>
<evidence type="ECO:0000313" key="2">
    <source>
        <dbReference type="EMBL" id="HIS83899.1"/>
    </source>
</evidence>
<sequence>DLEVKEKKEHNLKAGESLWGLAKQELGRKNVSNKEIQEYMLLIAKINGLNTVEKMNGLHANDKIYLPDKIDKLSQTTDKVKEKSSLEKSVEYIINLLKNDKTAQVQKANLSLKNSHYHIFRDKKYPNGFISKNSPVLSFTLDKNEQIVKLSLDDINDILKLRYDYDMDKNGRTFLREYPYRTVGQISKEDKELLLNEIKRLHGEYKKNPKTYY</sequence>
<comment type="caution">
    <text evidence="2">The sequence shown here is derived from an EMBL/GenBank/DDBJ whole genome shotgun (WGS) entry which is preliminary data.</text>
</comment>
<name>A0A9D1FYB7_9BACT</name>
<evidence type="ECO:0000313" key="3">
    <source>
        <dbReference type="Proteomes" id="UP000824139"/>
    </source>
</evidence>
<protein>
    <recommendedName>
        <fullName evidence="1">LysM domain-containing protein</fullName>
    </recommendedName>
</protein>
<dbReference type="AlphaFoldDB" id="A0A9D1FYB7"/>
<reference evidence="2" key="1">
    <citation type="submission" date="2020-10" db="EMBL/GenBank/DDBJ databases">
        <authorList>
            <person name="Gilroy R."/>
        </authorList>
    </citation>
    <scope>NUCLEOTIDE SEQUENCE</scope>
    <source>
        <strain evidence="2">CHK152-2994</strain>
    </source>
</reference>
<dbReference type="InterPro" id="IPR018392">
    <property type="entry name" value="LysM"/>
</dbReference>
<organism evidence="2 3">
    <name type="scientific">Candidatus Scatenecus faecavium</name>
    <dbReference type="NCBI Taxonomy" id="2840915"/>
    <lineage>
        <taxon>Bacteria</taxon>
        <taxon>Candidatus Scatenecus</taxon>
    </lineage>
</organism>
<evidence type="ECO:0000259" key="1">
    <source>
        <dbReference type="PROSITE" id="PS51782"/>
    </source>
</evidence>
<dbReference type="EMBL" id="DVJO01000216">
    <property type="protein sequence ID" value="HIS83899.1"/>
    <property type="molecule type" value="Genomic_DNA"/>
</dbReference>
<feature type="non-terminal residue" evidence="2">
    <location>
        <position position="1"/>
    </location>
</feature>
<reference evidence="2" key="2">
    <citation type="journal article" date="2021" name="PeerJ">
        <title>Extensive microbial diversity within the chicken gut microbiome revealed by metagenomics and culture.</title>
        <authorList>
            <person name="Gilroy R."/>
            <person name="Ravi A."/>
            <person name="Getino M."/>
            <person name="Pursley I."/>
            <person name="Horton D.L."/>
            <person name="Alikhan N.F."/>
            <person name="Baker D."/>
            <person name="Gharbi K."/>
            <person name="Hall N."/>
            <person name="Watson M."/>
            <person name="Adriaenssens E.M."/>
            <person name="Foster-Nyarko E."/>
            <person name="Jarju S."/>
            <person name="Secka A."/>
            <person name="Antonio M."/>
            <person name="Oren A."/>
            <person name="Chaudhuri R.R."/>
            <person name="La Ragione R."/>
            <person name="Hildebrand F."/>
            <person name="Pallen M.J."/>
        </authorList>
    </citation>
    <scope>NUCLEOTIDE SEQUENCE</scope>
    <source>
        <strain evidence="2">CHK152-2994</strain>
    </source>
</reference>